<proteinExistence type="predicted"/>
<evidence type="ECO:0000256" key="1">
    <source>
        <dbReference type="SAM" id="MobiDB-lite"/>
    </source>
</evidence>
<dbReference type="AlphaFoldDB" id="A0A0B2RM19"/>
<accession>A0A0B2RM19</accession>
<sequence>MGLSLQAAEASEDSNAKRNKPNKGEGNENGQVKAEEESKGRNNRNANDEK</sequence>
<dbReference type="EMBL" id="KN649919">
    <property type="protein sequence ID" value="KHN32892.1"/>
    <property type="molecule type" value="Genomic_DNA"/>
</dbReference>
<reference evidence="2" key="1">
    <citation type="submission" date="2014-07" db="EMBL/GenBank/DDBJ databases">
        <title>Identification of a novel salt tolerance gene in wild soybean by whole-genome sequencing.</title>
        <authorList>
            <person name="Lam H.-M."/>
            <person name="Qi X."/>
            <person name="Li M.-W."/>
            <person name="Liu X."/>
            <person name="Xie M."/>
            <person name="Ni M."/>
            <person name="Xu X."/>
        </authorList>
    </citation>
    <scope>NUCLEOTIDE SEQUENCE [LARGE SCALE GENOMIC DNA]</scope>
    <source>
        <tissue evidence="2">Root</tissue>
    </source>
</reference>
<gene>
    <name evidence="2" type="ORF">glysoja_039464</name>
</gene>
<name>A0A0B2RM19_GLYSO</name>
<evidence type="ECO:0000313" key="2">
    <source>
        <dbReference type="EMBL" id="KHN32892.1"/>
    </source>
</evidence>
<feature type="region of interest" description="Disordered" evidence="1">
    <location>
        <begin position="1"/>
        <end position="50"/>
    </location>
</feature>
<protein>
    <submittedName>
        <fullName evidence="2">Uncharacterized protein</fullName>
    </submittedName>
</protein>
<feature type="compositionally biased region" description="Basic and acidic residues" evidence="1">
    <location>
        <begin position="33"/>
        <end position="50"/>
    </location>
</feature>
<organism evidence="2">
    <name type="scientific">Glycine soja</name>
    <name type="common">Wild soybean</name>
    <dbReference type="NCBI Taxonomy" id="3848"/>
    <lineage>
        <taxon>Eukaryota</taxon>
        <taxon>Viridiplantae</taxon>
        <taxon>Streptophyta</taxon>
        <taxon>Embryophyta</taxon>
        <taxon>Tracheophyta</taxon>
        <taxon>Spermatophyta</taxon>
        <taxon>Magnoliopsida</taxon>
        <taxon>eudicotyledons</taxon>
        <taxon>Gunneridae</taxon>
        <taxon>Pentapetalae</taxon>
        <taxon>rosids</taxon>
        <taxon>fabids</taxon>
        <taxon>Fabales</taxon>
        <taxon>Fabaceae</taxon>
        <taxon>Papilionoideae</taxon>
        <taxon>50 kb inversion clade</taxon>
        <taxon>NPAAA clade</taxon>
        <taxon>indigoferoid/millettioid clade</taxon>
        <taxon>Phaseoleae</taxon>
        <taxon>Glycine</taxon>
        <taxon>Glycine subgen. Soja</taxon>
    </lineage>
</organism>
<dbReference type="Proteomes" id="UP000053555">
    <property type="component" value="Unassembled WGS sequence"/>
</dbReference>